<dbReference type="PIRSF" id="PIRSF000110">
    <property type="entry name" value="G6PD"/>
    <property type="match status" value="1"/>
</dbReference>
<dbReference type="InterPro" id="IPR001282">
    <property type="entry name" value="G6P_DH"/>
</dbReference>
<dbReference type="SUPFAM" id="SSF51735">
    <property type="entry name" value="NAD(P)-binding Rossmann-fold domains"/>
    <property type="match status" value="1"/>
</dbReference>
<feature type="region of interest" description="Disordered" evidence="8">
    <location>
        <begin position="1"/>
        <end position="20"/>
    </location>
</feature>
<dbReference type="AlphaFoldDB" id="A0A4Q7YT65"/>
<dbReference type="PRINTS" id="PR00079">
    <property type="entry name" value="G6PDHDRGNASE"/>
</dbReference>
<feature type="binding site" evidence="7">
    <location>
        <position position="207"/>
    </location>
    <ligand>
        <name>substrate</name>
    </ligand>
</feature>
<comment type="caution">
    <text evidence="11">The sequence shown here is derived from an EMBL/GenBank/DDBJ whole genome shotgun (WGS) entry which is preliminary data.</text>
</comment>
<keyword evidence="5 7" id="KW-0560">Oxidoreductase</keyword>
<dbReference type="UniPathway" id="UPA00115">
    <property type="reaction ID" value="UER00408"/>
</dbReference>
<dbReference type="SUPFAM" id="SSF55347">
    <property type="entry name" value="Glyceraldehyde-3-phosphate dehydrogenase-like, C-terminal domain"/>
    <property type="match status" value="1"/>
</dbReference>
<evidence type="ECO:0000256" key="2">
    <source>
        <dbReference type="ARBA" id="ARBA00009975"/>
    </source>
</evidence>
<dbReference type="InterPro" id="IPR036291">
    <property type="entry name" value="NAD(P)-bd_dom_sf"/>
</dbReference>
<dbReference type="Proteomes" id="UP000292958">
    <property type="component" value="Unassembled WGS sequence"/>
</dbReference>
<comment type="catalytic activity">
    <reaction evidence="7">
        <text>D-glucose 6-phosphate + NADP(+) = 6-phospho-D-glucono-1,5-lactone + NADPH + H(+)</text>
        <dbReference type="Rhea" id="RHEA:15841"/>
        <dbReference type="ChEBI" id="CHEBI:15378"/>
        <dbReference type="ChEBI" id="CHEBI:57783"/>
        <dbReference type="ChEBI" id="CHEBI:57955"/>
        <dbReference type="ChEBI" id="CHEBI:58349"/>
        <dbReference type="ChEBI" id="CHEBI:61548"/>
        <dbReference type="EC" id="1.1.1.49"/>
    </reaction>
</comment>
<evidence type="ECO:0000256" key="8">
    <source>
        <dbReference type="SAM" id="MobiDB-lite"/>
    </source>
</evidence>
<keyword evidence="6 7" id="KW-0119">Carbohydrate metabolism</keyword>
<evidence type="ECO:0000256" key="4">
    <source>
        <dbReference type="ARBA" id="ARBA00022857"/>
    </source>
</evidence>
<accession>A0A4Q7YT65</accession>
<feature type="domain" description="Glucose-6-phosphate dehydrogenase C-terminal" evidence="10">
    <location>
        <begin position="218"/>
        <end position="516"/>
    </location>
</feature>
<dbReference type="Gene3D" id="3.30.360.10">
    <property type="entry name" value="Dihydrodipicolinate Reductase, domain 2"/>
    <property type="match status" value="1"/>
</dbReference>
<dbReference type="InterPro" id="IPR022674">
    <property type="entry name" value="G6P_DH_NAD-bd"/>
</dbReference>
<evidence type="ECO:0000256" key="1">
    <source>
        <dbReference type="ARBA" id="ARBA00004937"/>
    </source>
</evidence>
<dbReference type="GO" id="GO:0005829">
    <property type="term" value="C:cytosol"/>
    <property type="evidence" value="ECO:0007669"/>
    <property type="project" value="TreeGrafter"/>
</dbReference>
<evidence type="ECO:0000313" key="11">
    <source>
        <dbReference type="EMBL" id="RZU40992.1"/>
    </source>
</evidence>
<evidence type="ECO:0000256" key="6">
    <source>
        <dbReference type="ARBA" id="ARBA00023277"/>
    </source>
</evidence>
<dbReference type="NCBIfam" id="TIGR00871">
    <property type="entry name" value="zwf"/>
    <property type="match status" value="1"/>
</dbReference>
<dbReference type="GO" id="GO:0004345">
    <property type="term" value="F:glucose-6-phosphate dehydrogenase activity"/>
    <property type="evidence" value="ECO:0007669"/>
    <property type="project" value="UniProtKB-UniRule"/>
</dbReference>
<keyword evidence="4 7" id="KW-0521">NADP</keyword>
<dbReference type="EMBL" id="SHKW01000001">
    <property type="protein sequence ID" value="RZU40992.1"/>
    <property type="molecule type" value="Genomic_DNA"/>
</dbReference>
<keyword evidence="3 7" id="KW-0313">Glucose metabolism</keyword>
<dbReference type="InterPro" id="IPR022675">
    <property type="entry name" value="G6P_DH_C"/>
</dbReference>
<feature type="binding site" evidence="7">
    <location>
        <position position="211"/>
    </location>
    <ligand>
        <name>substrate</name>
    </ligand>
</feature>
<dbReference type="GO" id="GO:0009051">
    <property type="term" value="P:pentose-phosphate shunt, oxidative branch"/>
    <property type="evidence" value="ECO:0007669"/>
    <property type="project" value="TreeGrafter"/>
</dbReference>
<proteinExistence type="inferred from homology"/>
<dbReference type="Pfam" id="PF00479">
    <property type="entry name" value="G6PD_N"/>
    <property type="match status" value="1"/>
</dbReference>
<evidence type="ECO:0000259" key="9">
    <source>
        <dbReference type="Pfam" id="PF00479"/>
    </source>
</evidence>
<feature type="binding site" evidence="7">
    <location>
        <begin position="32"/>
        <end position="39"/>
    </location>
    <ligand>
        <name>NADP(+)</name>
        <dbReference type="ChEBI" id="CHEBI:58349"/>
    </ligand>
</feature>
<feature type="binding site" evidence="7">
    <location>
        <position position="245"/>
    </location>
    <ligand>
        <name>substrate</name>
    </ligand>
</feature>
<evidence type="ECO:0000256" key="5">
    <source>
        <dbReference type="ARBA" id="ARBA00023002"/>
    </source>
</evidence>
<dbReference type="PROSITE" id="PS00069">
    <property type="entry name" value="G6P_DEHYDROGENASE"/>
    <property type="match status" value="1"/>
</dbReference>
<dbReference type="PANTHER" id="PTHR23429">
    <property type="entry name" value="GLUCOSE-6-PHOSPHATE 1-DEHYDROGENASE G6PD"/>
    <property type="match status" value="1"/>
</dbReference>
<reference evidence="11 12" key="1">
    <citation type="submission" date="2019-02" db="EMBL/GenBank/DDBJ databases">
        <title>Genomic Encyclopedia of Archaeal and Bacterial Type Strains, Phase II (KMG-II): from individual species to whole genera.</title>
        <authorList>
            <person name="Goeker M."/>
        </authorList>
    </citation>
    <scope>NUCLEOTIDE SEQUENCE [LARGE SCALE GENOMIC DNA]</scope>
    <source>
        <strain evidence="11 12">DSM 18101</strain>
    </source>
</reference>
<dbReference type="HAMAP" id="MF_00966">
    <property type="entry name" value="G6PD"/>
    <property type="match status" value="1"/>
</dbReference>
<dbReference type="GO" id="GO:0050661">
    <property type="term" value="F:NADP binding"/>
    <property type="evidence" value="ECO:0007669"/>
    <property type="project" value="UniProtKB-UniRule"/>
</dbReference>
<dbReference type="RefSeq" id="WP_130418987.1">
    <property type="nucleotide sequence ID" value="NZ_SHKW01000001.1"/>
</dbReference>
<feature type="binding site" evidence="7">
    <location>
        <position position="177"/>
    </location>
    <ligand>
        <name>NADP(+)</name>
        <dbReference type="ChEBI" id="CHEBI:58349"/>
    </ligand>
</feature>
<feature type="compositionally biased region" description="Basic and acidic residues" evidence="8">
    <location>
        <begin position="10"/>
        <end position="20"/>
    </location>
</feature>
<dbReference type="OrthoDB" id="9802739at2"/>
<organism evidence="11 12">
    <name type="scientific">Edaphobacter modestus</name>
    <dbReference type="NCBI Taxonomy" id="388466"/>
    <lineage>
        <taxon>Bacteria</taxon>
        <taxon>Pseudomonadati</taxon>
        <taxon>Acidobacteriota</taxon>
        <taxon>Terriglobia</taxon>
        <taxon>Terriglobales</taxon>
        <taxon>Acidobacteriaceae</taxon>
        <taxon>Edaphobacter</taxon>
    </lineage>
</organism>
<feature type="active site" description="Proton acceptor" evidence="7">
    <location>
        <position position="269"/>
    </location>
</feature>
<name>A0A4Q7YT65_9BACT</name>
<dbReference type="Gene3D" id="3.40.50.720">
    <property type="entry name" value="NAD(P)-binding Rossmann-like Domain"/>
    <property type="match status" value="1"/>
</dbReference>
<evidence type="ECO:0000259" key="10">
    <source>
        <dbReference type="Pfam" id="PF02781"/>
    </source>
</evidence>
<protein>
    <recommendedName>
        <fullName evidence="7">Glucose-6-phosphate 1-dehydrogenase</fullName>
        <shortName evidence="7">G6PD</shortName>
        <ecNumber evidence="7">1.1.1.49</ecNumber>
    </recommendedName>
</protein>
<dbReference type="InterPro" id="IPR019796">
    <property type="entry name" value="G6P_DH_AS"/>
</dbReference>
<evidence type="ECO:0000313" key="12">
    <source>
        <dbReference type="Proteomes" id="UP000292958"/>
    </source>
</evidence>
<dbReference type="PANTHER" id="PTHR23429:SF0">
    <property type="entry name" value="GLUCOSE-6-PHOSPHATE 1-DEHYDROGENASE"/>
    <property type="match status" value="1"/>
</dbReference>
<feature type="domain" description="Glucose-6-phosphate dehydrogenase NAD-binding" evidence="9">
    <location>
        <begin position="29"/>
        <end position="216"/>
    </location>
</feature>
<keyword evidence="12" id="KW-1185">Reference proteome</keyword>
<dbReference type="Pfam" id="PF02781">
    <property type="entry name" value="G6PD_C"/>
    <property type="match status" value="1"/>
</dbReference>
<comment type="pathway">
    <text evidence="1 7">Carbohydrate degradation; pentose phosphate pathway; D-ribulose 5-phosphate from D-glucose 6-phosphate (oxidative stage): step 1/3.</text>
</comment>
<feature type="binding site" evidence="7">
    <location>
        <position position="365"/>
    </location>
    <ligand>
        <name>substrate</name>
    </ligand>
</feature>
<comment type="caution">
    <text evidence="7">Lacks conserved residue(s) required for the propagation of feature annotation.</text>
</comment>
<evidence type="ECO:0000256" key="7">
    <source>
        <dbReference type="HAMAP-Rule" id="MF_00966"/>
    </source>
</evidence>
<gene>
    <name evidence="7" type="primary">zwf</name>
    <name evidence="11" type="ORF">BDD14_2483</name>
</gene>
<evidence type="ECO:0000256" key="3">
    <source>
        <dbReference type="ARBA" id="ARBA00022526"/>
    </source>
</evidence>
<comment type="function">
    <text evidence="7">Catalyzes the oxidation of glucose 6-phosphate to 6-phosphogluconolactone.</text>
</comment>
<dbReference type="GO" id="GO:0006006">
    <property type="term" value="P:glucose metabolic process"/>
    <property type="evidence" value="ECO:0007669"/>
    <property type="project" value="UniProtKB-KW"/>
</dbReference>
<dbReference type="EC" id="1.1.1.49" evidence="7"/>
<comment type="similarity">
    <text evidence="2 7">Belongs to the glucose-6-phosphate dehydrogenase family.</text>
</comment>
<sequence length="518" mass="57585">MATTQVQVSPDKEAAGRSNERTPDPCIVVIFGASGDLTKRKLLPALYHLQQANLLPKDFAVVGVARRPLEASFAPDMKEGIIAGGGVEDNDPKLAPFVDRVQYHAMNFDDAAGYDALKKKLAELDGKFNTKGNRLFYLATAPEYFSDIITYLGQNGMAQPKADKDGHAPWVRTIIEKPFGHDLESARALNDEVNKVFNEDQIFRIDHYLGKETVQNILVFRFANGIFENVWNRNYIDHVEITAAESIGIEGRGPFYEQAGALRDVVQNHVMELLSFVAMEPPVSFQADAVRAEKVKVWKAISPIHPADTVRGQYGPGIVDGKTVPGYRQEDRVHPRSQTETYAAIRLEIENWRWAGVPFYIRAGKRLPKRVTEITIQFKQPPMLLFKGGECHDSSAIKPNLISMRIQPDEGISLRFGAKLPGPSMDISPVHMNFSYADAFGKSSANGYERLLLDAMLGDGTLFAHRDGVEATWALMTPILKAWAETPVKDFPNYAAGTWGPSAADALLESEGRKWRKL</sequence>
<feature type="binding site" evidence="7">
    <location>
        <position position="66"/>
    </location>
    <ligand>
        <name>NADP(+)</name>
        <dbReference type="ChEBI" id="CHEBI:58349"/>
    </ligand>
</feature>
<feature type="binding site" evidence="7">
    <location>
        <position position="264"/>
    </location>
    <ligand>
        <name>substrate</name>
    </ligand>
</feature>